<reference evidence="1 2" key="1">
    <citation type="journal article" date="2020" name="Cell">
        <title>Large-Scale Comparative Analyses of Tick Genomes Elucidate Their Genetic Diversity and Vector Capacities.</title>
        <authorList>
            <consortium name="Tick Genome and Microbiome Consortium (TIGMIC)"/>
            <person name="Jia N."/>
            <person name="Wang J."/>
            <person name="Shi W."/>
            <person name="Du L."/>
            <person name="Sun Y."/>
            <person name="Zhan W."/>
            <person name="Jiang J.F."/>
            <person name="Wang Q."/>
            <person name="Zhang B."/>
            <person name="Ji P."/>
            <person name="Bell-Sakyi L."/>
            <person name="Cui X.M."/>
            <person name="Yuan T.T."/>
            <person name="Jiang B.G."/>
            <person name="Yang W.F."/>
            <person name="Lam T.T."/>
            <person name="Chang Q.C."/>
            <person name="Ding S.J."/>
            <person name="Wang X.J."/>
            <person name="Zhu J.G."/>
            <person name="Ruan X.D."/>
            <person name="Zhao L."/>
            <person name="Wei J.T."/>
            <person name="Ye R.Z."/>
            <person name="Que T.C."/>
            <person name="Du C.H."/>
            <person name="Zhou Y.H."/>
            <person name="Cheng J.X."/>
            <person name="Dai P.F."/>
            <person name="Guo W.B."/>
            <person name="Han X.H."/>
            <person name="Huang E.J."/>
            <person name="Li L.F."/>
            <person name="Wei W."/>
            <person name="Gao Y.C."/>
            <person name="Liu J.Z."/>
            <person name="Shao H.Z."/>
            <person name="Wang X."/>
            <person name="Wang C.C."/>
            <person name="Yang T.C."/>
            <person name="Huo Q.B."/>
            <person name="Li W."/>
            <person name="Chen H.Y."/>
            <person name="Chen S.E."/>
            <person name="Zhou L.G."/>
            <person name="Ni X.B."/>
            <person name="Tian J.H."/>
            <person name="Sheng Y."/>
            <person name="Liu T."/>
            <person name="Pan Y.S."/>
            <person name="Xia L.Y."/>
            <person name="Li J."/>
            <person name="Zhao F."/>
            <person name="Cao W.C."/>
        </authorList>
    </citation>
    <scope>NUCLEOTIDE SEQUENCE [LARGE SCALE GENOMIC DNA]</scope>
    <source>
        <strain evidence="1">Iper-2018</strain>
    </source>
</reference>
<comment type="caution">
    <text evidence="1">The sequence shown here is derived from an EMBL/GenBank/DDBJ whole genome shotgun (WGS) entry which is preliminary data.</text>
</comment>
<gene>
    <name evidence="1" type="ORF">HPB47_004587</name>
</gene>
<evidence type="ECO:0000313" key="2">
    <source>
        <dbReference type="Proteomes" id="UP000805193"/>
    </source>
</evidence>
<name>A0AC60PGY2_IXOPE</name>
<keyword evidence="2" id="KW-1185">Reference proteome</keyword>
<accession>A0AC60PGY2</accession>
<dbReference type="Proteomes" id="UP000805193">
    <property type="component" value="Unassembled WGS sequence"/>
</dbReference>
<evidence type="ECO:0000313" key="1">
    <source>
        <dbReference type="EMBL" id="KAG0418796.1"/>
    </source>
</evidence>
<dbReference type="EMBL" id="JABSTQ010010700">
    <property type="protein sequence ID" value="KAG0418796.1"/>
    <property type="molecule type" value="Genomic_DNA"/>
</dbReference>
<proteinExistence type="predicted"/>
<protein>
    <submittedName>
        <fullName evidence="1">Uncharacterized protein</fullName>
    </submittedName>
</protein>
<sequence length="1547" mass="162694">MSITDHASRHGREGAAVPPQPPAAAQVPPAPGGEIRVGPGHQARLPELRPASAPPGHEGAGGMPQEELRWTPGVPDCDLMMYLRAARSMAAFAGMCDGGSAEDGCLAASRDDTTINALDLLHDSNYDTGRALQALVKNPVPRGLDKKWTDEDQKRFVKGLRQYGKNFFKIRKELLSHKETADLVEFYYLWKKTPGAATSRPHRRHRRQNVLRRSRPSSRLTKVAQNEFADASSASEEEESADDSDSREVPAYTCHTCLATSSKEWFQTGKEGSVLCWDCCQSQQKKGTLGPLEAARPLPEGAGGGDGASPFLFKPVDGDGVHGGKHVMRTRRNKENQNHTKGRSKHGGGNEGASPDALDGALATNNSSRAPGGRKSPAASTGDRDKKKKGNPETPTKGKKRGREETTPTSNVSAPAATPSANAASPPEESSSSENATNAPSGAEDDDNKLLCSSVAKKKKGGSSEGADSPAESPGPAEALSSRSSSSGGGPASNEENMTEEPEAESTSPSSRPPSPVAAAAPALPLAPPALQPSPAAAEDLPALPQQNAGPPPLLQPVPEDTRPSPIVERATPTPESMSREARSPAMGQDVALPLLARPPCPSPLMGSAPSHSPVPPRSSPVPPPAHQLPMGRGLTPLGQPLGPLGPLAPSPTLADDKFDQLLPQAPLLSLPEGGRTRSPGGPEPLSFIKMEMEEPRPLRLVSSPLSRGRPSPPVGLSPSLVALSALPPPVESLLPAGMKKHLVRVKEELPPTLLLPQEGPPVPSREPPLLSSGAPPRGPIPSPSSSPCLPASSLAAAGASAPPRSSPSASLAPLVDYPGPPPHHVKTEPPPSPPKERPGLPTPPPPSPHHPSPHPKSSSTPSPSPALPPSHHQYPFPAPLFAASPAAVVSTSSPLGSGYPASLTTSRAGGGPAPPPPAPHPSMHPGFPYPAYFSPQLYSPHLHFPPQFAPPPPPAHQGPPQHHPSSSGGSSSKAPPPSRAPVSMPLPPQLPLEGSPHRLGPSHHPPPSHHGGAHPSHHGGPPSHHHHPGEEEEEEPEAQQLVRGPSPEPKVEDSECHRSQSAIFLRHWSRGEFNSCARTDLTFKPVPDSKLARKREERARKAAEKEREEAKQRLSSLDHRGGLSGEGKAGSSSHPCDFPGGPYQSRGVPQNPRNAPSAQHPYGGADTPALRQLSEYARPHAAFSPGGYPGARAHPAAAAAAAAAAMDPMMLHYQLGMYAAAAAASRENSMRLDLEMEKRELHDKLKAELELKSRLPAAYDPHWLELQRRYAAAAGLNAAGLGPPGMSPFSLYQAGPDQRERLAQMGAPDDRLHPGSAERLALAADPLLRLQMAGELHAHTHAHAHTHLHLHPHDPLSAAVAMAMPPGGPGGDPSQQYQAYPPGGGPGGAQGPRPGVGGPHPGGPPQAPPNHPAGLRPQDLMHPAAAALMRSSYEEQLAHQINAAQVAAQQQEQLQRQFLLERERLAHLSALGAAHAAASHQGAATAAQLLPQHEEFLRWRPTVPRQDLSSDCGASVRRCSQQQQRERELKLRTLEEAARGGRPPIN</sequence>
<organism evidence="1 2">
    <name type="scientific">Ixodes persulcatus</name>
    <name type="common">Taiga tick</name>
    <dbReference type="NCBI Taxonomy" id="34615"/>
    <lineage>
        <taxon>Eukaryota</taxon>
        <taxon>Metazoa</taxon>
        <taxon>Ecdysozoa</taxon>
        <taxon>Arthropoda</taxon>
        <taxon>Chelicerata</taxon>
        <taxon>Arachnida</taxon>
        <taxon>Acari</taxon>
        <taxon>Parasitiformes</taxon>
        <taxon>Ixodida</taxon>
        <taxon>Ixodoidea</taxon>
        <taxon>Ixodidae</taxon>
        <taxon>Ixodinae</taxon>
        <taxon>Ixodes</taxon>
    </lineage>
</organism>